<keyword evidence="5" id="KW-0813">Transport</keyword>
<gene>
    <name evidence="7" type="primary">yadH</name>
    <name evidence="7" type="ORF">NNJEOMEG_01298</name>
</gene>
<accession>A0A6V8LZ13</accession>
<dbReference type="PANTHER" id="PTHR43229:SF2">
    <property type="entry name" value="NODULATION PROTEIN J"/>
    <property type="match status" value="1"/>
</dbReference>
<reference evidence="7 8" key="1">
    <citation type="submission" date="2020-04" db="EMBL/GenBank/DDBJ databases">
        <authorList>
            <consortium name="Desulfovibrio sp. FSS-1 genome sequencing consortium"/>
            <person name="Shimoshige H."/>
            <person name="Kobayashi H."/>
            <person name="Maekawa T."/>
        </authorList>
    </citation>
    <scope>NUCLEOTIDE SEQUENCE [LARGE SCALE GENOMIC DNA]</scope>
    <source>
        <strain evidence="7 8">SIID29052-01</strain>
    </source>
</reference>
<feature type="domain" description="ABC transmembrane type-2" evidence="6">
    <location>
        <begin position="28"/>
        <end position="258"/>
    </location>
</feature>
<dbReference type="PANTHER" id="PTHR43229">
    <property type="entry name" value="NODULATION PROTEIN J"/>
    <property type="match status" value="1"/>
</dbReference>
<feature type="transmembrane region" description="Helical" evidence="5">
    <location>
        <begin position="233"/>
        <end position="252"/>
    </location>
</feature>
<feature type="transmembrane region" description="Helical" evidence="5">
    <location>
        <begin position="38"/>
        <end position="57"/>
    </location>
</feature>
<keyword evidence="3 5" id="KW-1133">Transmembrane helix</keyword>
<proteinExistence type="inferred from homology"/>
<name>A0A6V8LZ13_9BACT</name>
<dbReference type="PROSITE" id="PS51012">
    <property type="entry name" value="ABC_TM2"/>
    <property type="match status" value="1"/>
</dbReference>
<keyword evidence="4 5" id="KW-0472">Membrane</keyword>
<dbReference type="InterPro" id="IPR051784">
    <property type="entry name" value="Nod_factor_ABC_transporter"/>
</dbReference>
<evidence type="ECO:0000256" key="5">
    <source>
        <dbReference type="RuleBase" id="RU361157"/>
    </source>
</evidence>
<dbReference type="EMBL" id="BLTE01000004">
    <property type="protein sequence ID" value="GFK93465.1"/>
    <property type="molecule type" value="Genomic_DNA"/>
</dbReference>
<evidence type="ECO:0000256" key="2">
    <source>
        <dbReference type="ARBA" id="ARBA00022692"/>
    </source>
</evidence>
<dbReference type="GO" id="GO:0043190">
    <property type="term" value="C:ATP-binding cassette (ABC) transporter complex"/>
    <property type="evidence" value="ECO:0007669"/>
    <property type="project" value="InterPro"/>
</dbReference>
<evidence type="ECO:0000256" key="1">
    <source>
        <dbReference type="ARBA" id="ARBA00004141"/>
    </source>
</evidence>
<evidence type="ECO:0000313" key="7">
    <source>
        <dbReference type="EMBL" id="GFK93465.1"/>
    </source>
</evidence>
<feature type="transmembrane region" description="Helical" evidence="5">
    <location>
        <begin position="179"/>
        <end position="198"/>
    </location>
</feature>
<dbReference type="Proteomes" id="UP000494245">
    <property type="component" value="Unassembled WGS sequence"/>
</dbReference>
<evidence type="ECO:0000259" key="6">
    <source>
        <dbReference type="PROSITE" id="PS51012"/>
    </source>
</evidence>
<dbReference type="GO" id="GO:0140359">
    <property type="term" value="F:ABC-type transporter activity"/>
    <property type="evidence" value="ECO:0007669"/>
    <property type="project" value="InterPro"/>
</dbReference>
<dbReference type="InterPro" id="IPR013525">
    <property type="entry name" value="ABC2_TM"/>
</dbReference>
<reference evidence="7 8" key="2">
    <citation type="submission" date="2020-05" db="EMBL/GenBank/DDBJ databases">
        <title>Draft genome sequence of Desulfovibrio sp. strainFSS-1.</title>
        <authorList>
            <person name="Shimoshige H."/>
            <person name="Kobayashi H."/>
            <person name="Maekawa T."/>
        </authorList>
    </citation>
    <scope>NUCLEOTIDE SEQUENCE [LARGE SCALE GENOMIC DNA]</scope>
    <source>
        <strain evidence="7 8">SIID29052-01</strain>
    </source>
</reference>
<protein>
    <recommendedName>
        <fullName evidence="5">Transport permease protein</fullName>
    </recommendedName>
</protein>
<evidence type="ECO:0000313" key="8">
    <source>
        <dbReference type="Proteomes" id="UP000494245"/>
    </source>
</evidence>
<keyword evidence="5" id="KW-1003">Cell membrane</keyword>
<dbReference type="AlphaFoldDB" id="A0A6V8LZ13"/>
<evidence type="ECO:0000256" key="3">
    <source>
        <dbReference type="ARBA" id="ARBA00022989"/>
    </source>
</evidence>
<comment type="caution">
    <text evidence="5">Lacks conserved residue(s) required for the propagation of feature annotation.</text>
</comment>
<comment type="subcellular location">
    <subcellularLocation>
        <location evidence="5">Cell membrane</location>
        <topology evidence="5">Multi-pass membrane protein</topology>
    </subcellularLocation>
    <subcellularLocation>
        <location evidence="1">Membrane</location>
        <topology evidence="1">Multi-pass membrane protein</topology>
    </subcellularLocation>
</comment>
<dbReference type="RefSeq" id="WP_173082509.1">
    <property type="nucleotide sequence ID" value="NZ_BLTE01000004.1"/>
</dbReference>
<dbReference type="InterPro" id="IPR000412">
    <property type="entry name" value="ABC_2_transport"/>
</dbReference>
<dbReference type="PRINTS" id="PR00164">
    <property type="entry name" value="ABC2TRNSPORT"/>
</dbReference>
<dbReference type="Pfam" id="PF01061">
    <property type="entry name" value="ABC2_membrane"/>
    <property type="match status" value="1"/>
</dbReference>
<dbReference type="InterPro" id="IPR047817">
    <property type="entry name" value="ABC2_TM_bact-type"/>
</dbReference>
<feature type="transmembrane region" description="Helical" evidence="5">
    <location>
        <begin position="148"/>
        <end position="167"/>
    </location>
</feature>
<evidence type="ECO:0000256" key="4">
    <source>
        <dbReference type="ARBA" id="ARBA00023136"/>
    </source>
</evidence>
<sequence>MSPFENLSWRLWRVWRRNLLVYLRTWQVNFIPPLAEPALYILAFGAGLGSMVGAVRVNGVEVGYTAYVAPGLVAASVMWQSFYENTYASFVRMYYQKTFDAMLATPLSLEDVITAEILWGATKAVAGTLVMGPVIAAFGLIDLPQGLLLVPLSALGGLAFACVAMWITALTPTIEMFNLPIFLFVTPMFLFSGAFFPVDGLPAWASGLAEFLPLYHLTRACRAASLGMTGPGVLWSALYLAGVAAVFYPLAVRGMRKRLVR</sequence>
<dbReference type="PIRSF" id="PIRSF006648">
    <property type="entry name" value="DrrB"/>
    <property type="match status" value="1"/>
</dbReference>
<keyword evidence="8" id="KW-1185">Reference proteome</keyword>
<organism evidence="7 8">
    <name type="scientific">Fundidesulfovibrio magnetotacticus</name>
    <dbReference type="NCBI Taxonomy" id="2730080"/>
    <lineage>
        <taxon>Bacteria</taxon>
        <taxon>Pseudomonadati</taxon>
        <taxon>Thermodesulfobacteriota</taxon>
        <taxon>Desulfovibrionia</taxon>
        <taxon>Desulfovibrionales</taxon>
        <taxon>Desulfovibrionaceae</taxon>
        <taxon>Fundidesulfovibrio</taxon>
    </lineage>
</organism>
<comment type="similarity">
    <text evidence="5">Belongs to the ABC-2 integral membrane protein family.</text>
</comment>
<keyword evidence="2 5" id="KW-0812">Transmembrane</keyword>
<comment type="caution">
    <text evidence="7">The sequence shown here is derived from an EMBL/GenBank/DDBJ whole genome shotgun (WGS) entry which is preliminary data.</text>
</comment>